<dbReference type="InterPro" id="IPR011701">
    <property type="entry name" value="MFS"/>
</dbReference>
<dbReference type="Gene3D" id="1.20.1250.20">
    <property type="entry name" value="MFS general substrate transporter like domains"/>
    <property type="match status" value="1"/>
</dbReference>
<dbReference type="GO" id="GO:0022857">
    <property type="term" value="F:transmembrane transporter activity"/>
    <property type="evidence" value="ECO:0007669"/>
    <property type="project" value="InterPro"/>
</dbReference>
<comment type="subcellular location">
    <subcellularLocation>
        <location evidence="1">Membrane</location>
        <topology evidence="1">Multi-pass membrane protein</topology>
    </subcellularLocation>
</comment>
<keyword evidence="5 6" id="KW-0472">Membrane</keyword>
<feature type="transmembrane region" description="Helical" evidence="6">
    <location>
        <begin position="129"/>
        <end position="153"/>
    </location>
</feature>
<evidence type="ECO:0008006" key="8">
    <source>
        <dbReference type="Google" id="ProtNLM"/>
    </source>
</evidence>
<dbReference type="EMBL" id="BART01031678">
    <property type="protein sequence ID" value="GAH16618.1"/>
    <property type="molecule type" value="Genomic_DNA"/>
</dbReference>
<dbReference type="AlphaFoldDB" id="X1F757"/>
<dbReference type="SUPFAM" id="SSF103473">
    <property type="entry name" value="MFS general substrate transporter"/>
    <property type="match status" value="1"/>
</dbReference>
<dbReference type="PANTHER" id="PTHR23506">
    <property type="entry name" value="GH10249P"/>
    <property type="match status" value="1"/>
</dbReference>
<gene>
    <name evidence="7" type="ORF">S01H4_54965</name>
</gene>
<evidence type="ECO:0000313" key="7">
    <source>
        <dbReference type="EMBL" id="GAH16618.1"/>
    </source>
</evidence>
<dbReference type="InterPro" id="IPR036259">
    <property type="entry name" value="MFS_trans_sf"/>
</dbReference>
<evidence type="ECO:0000256" key="2">
    <source>
        <dbReference type="ARBA" id="ARBA00022448"/>
    </source>
</evidence>
<evidence type="ECO:0000256" key="6">
    <source>
        <dbReference type="SAM" id="Phobius"/>
    </source>
</evidence>
<dbReference type="PANTHER" id="PTHR23506:SF23">
    <property type="entry name" value="GH10249P"/>
    <property type="match status" value="1"/>
</dbReference>
<dbReference type="InterPro" id="IPR050930">
    <property type="entry name" value="MFS_Vesicular_Transporter"/>
</dbReference>
<keyword evidence="3 6" id="KW-0812">Transmembrane</keyword>
<evidence type="ECO:0000256" key="5">
    <source>
        <dbReference type="ARBA" id="ARBA00023136"/>
    </source>
</evidence>
<keyword evidence="4 6" id="KW-1133">Transmembrane helix</keyword>
<proteinExistence type="predicted"/>
<evidence type="ECO:0000256" key="1">
    <source>
        <dbReference type="ARBA" id="ARBA00004141"/>
    </source>
</evidence>
<feature type="transmembrane region" description="Helical" evidence="6">
    <location>
        <begin position="101"/>
        <end position="123"/>
    </location>
</feature>
<comment type="caution">
    <text evidence="7">The sequence shown here is derived from an EMBL/GenBank/DDBJ whole genome shotgun (WGS) entry which is preliminary data.</text>
</comment>
<dbReference type="GO" id="GO:0016020">
    <property type="term" value="C:membrane"/>
    <property type="evidence" value="ECO:0007669"/>
    <property type="project" value="UniProtKB-SubCell"/>
</dbReference>
<reference evidence="7" key="1">
    <citation type="journal article" date="2014" name="Front. Microbiol.">
        <title>High frequency of phylogenetically diverse reductive dehalogenase-homologous genes in deep subseafloor sedimentary metagenomes.</title>
        <authorList>
            <person name="Kawai M."/>
            <person name="Futagami T."/>
            <person name="Toyoda A."/>
            <person name="Takaki Y."/>
            <person name="Nishi S."/>
            <person name="Hori S."/>
            <person name="Arai W."/>
            <person name="Tsubouchi T."/>
            <person name="Morono Y."/>
            <person name="Uchiyama I."/>
            <person name="Ito T."/>
            <person name="Fujiyama A."/>
            <person name="Inagaki F."/>
            <person name="Takami H."/>
        </authorList>
    </citation>
    <scope>NUCLEOTIDE SEQUENCE</scope>
    <source>
        <strain evidence="7">Expedition CK06-06</strain>
    </source>
</reference>
<dbReference type="Pfam" id="PF07690">
    <property type="entry name" value="MFS_1"/>
    <property type="match status" value="1"/>
</dbReference>
<keyword evidence="2" id="KW-0813">Transport</keyword>
<evidence type="ECO:0000256" key="4">
    <source>
        <dbReference type="ARBA" id="ARBA00022989"/>
    </source>
</evidence>
<accession>X1F757</accession>
<feature type="transmembrane region" description="Helical" evidence="6">
    <location>
        <begin position="12"/>
        <end position="29"/>
    </location>
</feature>
<name>X1F757_9ZZZZ</name>
<organism evidence="7">
    <name type="scientific">marine sediment metagenome</name>
    <dbReference type="NCBI Taxonomy" id="412755"/>
    <lineage>
        <taxon>unclassified sequences</taxon>
        <taxon>metagenomes</taxon>
        <taxon>ecological metagenomes</taxon>
    </lineage>
</organism>
<evidence type="ECO:0000256" key="3">
    <source>
        <dbReference type="ARBA" id="ARBA00022692"/>
    </source>
</evidence>
<feature type="non-terminal residue" evidence="7">
    <location>
        <position position="1"/>
    </location>
</feature>
<sequence length="172" mass="19137">YLLEVIESDPTIVIWVYMPSGVISMLLAPKLGEALDKINPLIGITVSSVTGSIITWFLINTTNLWIFAILLIFDITIVGTASLVLINLLSRITLKHRGKIMGLQSIFASFGCIVGPILGGLAWDNISLTAPFIISIFIELCLIPFYWIAVFLIKPHLTETYDFKLKIERNTI</sequence>
<protein>
    <recommendedName>
        <fullName evidence="8">Major facilitator superfamily (MFS) profile domain-containing protein</fullName>
    </recommendedName>
</protein>
<feature type="transmembrane region" description="Helical" evidence="6">
    <location>
        <begin position="41"/>
        <end position="59"/>
    </location>
</feature>
<feature type="transmembrane region" description="Helical" evidence="6">
    <location>
        <begin position="65"/>
        <end position="89"/>
    </location>
</feature>